<dbReference type="EMBL" id="CAJOBS010002349">
    <property type="protein sequence ID" value="CAF4809088.1"/>
    <property type="molecule type" value="Genomic_DNA"/>
</dbReference>
<proteinExistence type="predicted"/>
<evidence type="ECO:0000313" key="7">
    <source>
        <dbReference type="EMBL" id="CAF4479254.1"/>
    </source>
</evidence>
<accession>A0A818AVM1</accession>
<dbReference type="Proteomes" id="UP000663851">
    <property type="component" value="Unassembled WGS sequence"/>
</dbReference>
<dbReference type="Proteomes" id="UP000663862">
    <property type="component" value="Unassembled WGS sequence"/>
</dbReference>
<evidence type="ECO:0000313" key="1">
    <source>
        <dbReference type="EMBL" id="CAF3406910.1"/>
    </source>
</evidence>
<dbReference type="EMBL" id="CAJNYD010002246">
    <property type="protein sequence ID" value="CAF3406910.1"/>
    <property type="molecule type" value="Genomic_DNA"/>
</dbReference>
<evidence type="ECO:0008006" key="10">
    <source>
        <dbReference type="Google" id="ProtNLM"/>
    </source>
</evidence>
<dbReference type="EMBL" id="CAJOBR010000195">
    <property type="protein sequence ID" value="CAF4479254.1"/>
    <property type="molecule type" value="Genomic_DNA"/>
</dbReference>
<dbReference type="EMBL" id="CAJNYV010002681">
    <property type="protein sequence ID" value="CAF3493081.1"/>
    <property type="molecule type" value="Genomic_DNA"/>
</dbReference>
<evidence type="ECO:0000313" key="3">
    <source>
        <dbReference type="EMBL" id="CAF3493081.1"/>
    </source>
</evidence>
<evidence type="ECO:0000313" key="9">
    <source>
        <dbReference type="Proteomes" id="UP000663872"/>
    </source>
</evidence>
<evidence type="ECO:0000313" key="8">
    <source>
        <dbReference type="EMBL" id="CAF4809088.1"/>
    </source>
</evidence>
<evidence type="ECO:0000313" key="5">
    <source>
        <dbReference type="EMBL" id="CAF4320443.1"/>
    </source>
</evidence>
<evidence type="ECO:0000313" key="2">
    <source>
        <dbReference type="EMBL" id="CAF3408123.1"/>
    </source>
</evidence>
<dbReference type="EMBL" id="CAJOBQ010000296">
    <property type="protein sequence ID" value="CAF4320443.1"/>
    <property type="molecule type" value="Genomic_DNA"/>
</dbReference>
<dbReference type="Proteomes" id="UP000663865">
    <property type="component" value="Unassembled WGS sequence"/>
</dbReference>
<reference evidence="2" key="1">
    <citation type="submission" date="2021-02" db="EMBL/GenBank/DDBJ databases">
        <authorList>
            <person name="Nowell W R."/>
        </authorList>
    </citation>
    <scope>NUCLEOTIDE SEQUENCE</scope>
</reference>
<dbReference type="Proteomes" id="UP000663848">
    <property type="component" value="Unassembled WGS sequence"/>
</dbReference>
<dbReference type="Proteomes" id="UP000663872">
    <property type="component" value="Unassembled WGS sequence"/>
</dbReference>
<sequence>MNGTRRTQSRHIRIDIYNKDEQTTLLNSGIITLGGMQCEIDEYLPAPKRLVCMKCHVPGHARKTCRFDYERCRRCGKDRTKGSHKECKILCHHCGDNHQATDYKWSVLNKFRRDLIDELRKNPNKLPPDMQMFIPLDCRTQRSEKNLSNQNTNKSKKSDPDFAFFNSSYDWPTLGKTLNSITYDSQIKNVQNDLTTLKHEYKLEIEKNNNKTQHHSLRTQKEISAFTSSIVNDLTLNMNINVIKMISNFLNY</sequence>
<dbReference type="AlphaFoldDB" id="A0A818AVM1"/>
<organism evidence="2 9">
    <name type="scientific">Rotaria socialis</name>
    <dbReference type="NCBI Taxonomy" id="392032"/>
    <lineage>
        <taxon>Eukaryota</taxon>
        <taxon>Metazoa</taxon>
        <taxon>Spiralia</taxon>
        <taxon>Gnathifera</taxon>
        <taxon>Rotifera</taxon>
        <taxon>Eurotatoria</taxon>
        <taxon>Bdelloidea</taxon>
        <taxon>Philodinida</taxon>
        <taxon>Philodinidae</taxon>
        <taxon>Rotaria</taxon>
    </lineage>
</organism>
<dbReference type="Proteomes" id="UP000663833">
    <property type="component" value="Unassembled WGS sequence"/>
</dbReference>
<evidence type="ECO:0000313" key="6">
    <source>
        <dbReference type="EMBL" id="CAF4373583.1"/>
    </source>
</evidence>
<gene>
    <name evidence="4" type="ORF">FME351_LOCUS16687</name>
    <name evidence="2" type="ORF">GRG538_LOCUS10648</name>
    <name evidence="6" type="ORF">HFQ381_LOCUS18234</name>
    <name evidence="3" type="ORF">KIK155_LOCUS15284</name>
    <name evidence="1" type="ORF">LUA448_LOCUS18134</name>
    <name evidence="7" type="ORF">QYT958_LOCUS2894</name>
    <name evidence="8" type="ORF">TOA249_LOCUS23859</name>
    <name evidence="5" type="ORF">TSG867_LOCUS7518</name>
</gene>
<dbReference type="EMBL" id="CAJNYT010001395">
    <property type="protein sequence ID" value="CAF3408123.1"/>
    <property type="molecule type" value="Genomic_DNA"/>
</dbReference>
<dbReference type="Proteomes" id="UP000663838">
    <property type="component" value="Unassembled WGS sequence"/>
</dbReference>
<evidence type="ECO:0000313" key="4">
    <source>
        <dbReference type="EMBL" id="CAF3499441.1"/>
    </source>
</evidence>
<dbReference type="Proteomes" id="UP000663869">
    <property type="component" value="Unassembled WGS sequence"/>
</dbReference>
<dbReference type="EMBL" id="CAJNYU010002049">
    <property type="protein sequence ID" value="CAF3499441.1"/>
    <property type="molecule type" value="Genomic_DNA"/>
</dbReference>
<dbReference type="EMBL" id="CAJOBO010001397">
    <property type="protein sequence ID" value="CAF4373583.1"/>
    <property type="molecule type" value="Genomic_DNA"/>
</dbReference>
<protein>
    <recommendedName>
        <fullName evidence="10">CCHC-type domain-containing protein</fullName>
    </recommendedName>
</protein>
<name>A0A818AVM1_9BILA</name>
<comment type="caution">
    <text evidence="2">The sequence shown here is derived from an EMBL/GenBank/DDBJ whole genome shotgun (WGS) entry which is preliminary data.</text>
</comment>